<evidence type="ECO:0000313" key="1">
    <source>
        <dbReference type="EMBL" id="SCZ47714.1"/>
    </source>
</evidence>
<dbReference type="EMBL" id="FMWB01000015">
    <property type="protein sequence ID" value="SCZ47714.1"/>
    <property type="molecule type" value="Genomic_DNA"/>
</dbReference>
<sequence>MFRHHLVRFFKTFAAEFVSAAKQAPAIYFAPLRGAINAVKAQARKA</sequence>
<dbReference type="Proteomes" id="UP000183046">
    <property type="component" value="Unassembled WGS sequence"/>
</dbReference>
<gene>
    <name evidence="1" type="ORF">SAMN05216279_115112</name>
</gene>
<proteinExistence type="predicted"/>
<comment type="caution">
    <text evidence="1">The sequence shown here is derived from an EMBL/GenBank/DDBJ whole genome shotgun (WGS) entry which is preliminary data.</text>
</comment>
<dbReference type="AlphaFoldDB" id="A0A1G5PDW2"/>
<evidence type="ECO:0000313" key="2">
    <source>
        <dbReference type="Proteomes" id="UP000183046"/>
    </source>
</evidence>
<name>A0A1G5PDW2_9PSED</name>
<dbReference type="RefSeq" id="WP_156522273.1">
    <property type="nucleotide sequence ID" value="NZ_CP102429.1"/>
</dbReference>
<organism evidence="1 2">
    <name type="scientific">Pseudomonas oryzihabitans</name>
    <dbReference type="NCBI Taxonomy" id="47885"/>
    <lineage>
        <taxon>Bacteria</taxon>
        <taxon>Pseudomonadati</taxon>
        <taxon>Pseudomonadota</taxon>
        <taxon>Gammaproteobacteria</taxon>
        <taxon>Pseudomonadales</taxon>
        <taxon>Pseudomonadaceae</taxon>
        <taxon>Pseudomonas</taxon>
    </lineage>
</organism>
<reference evidence="2" key="1">
    <citation type="submission" date="2016-10" db="EMBL/GenBank/DDBJ databases">
        <authorList>
            <person name="de Groot N.N."/>
        </authorList>
    </citation>
    <scope>NUCLEOTIDE SEQUENCE [LARGE SCALE GENOMIC DNA]</scope>
    <source>
        <strain evidence="2">DSM 15758</strain>
    </source>
</reference>
<accession>A0A1G5PDW2</accession>
<protein>
    <submittedName>
        <fullName evidence="1">Uncharacterized protein</fullName>
    </submittedName>
</protein>